<proteinExistence type="predicted"/>
<dbReference type="OrthoDB" id="7563604at2"/>
<comment type="caution">
    <text evidence="2">The sequence shown here is derived from an EMBL/GenBank/DDBJ whole genome shotgun (WGS) entry which is preliminary data.</text>
</comment>
<dbReference type="AlphaFoldDB" id="A0A6I4TZX1"/>
<name>A0A6I4TZX1_9SPHN</name>
<accession>A0A6I4TZX1</accession>
<feature type="chain" id="PRO_5026097915" evidence="1">
    <location>
        <begin position="22"/>
        <end position="261"/>
    </location>
</feature>
<keyword evidence="1" id="KW-0732">Signal</keyword>
<dbReference type="RefSeq" id="WP_161392350.1">
    <property type="nucleotide sequence ID" value="NZ_JBHSCP010000003.1"/>
</dbReference>
<reference evidence="2 3" key="1">
    <citation type="submission" date="2019-12" db="EMBL/GenBank/DDBJ databases">
        <title>Genomic-based taxomic classification of the family Erythrobacteraceae.</title>
        <authorList>
            <person name="Xu L."/>
        </authorList>
    </citation>
    <scope>NUCLEOTIDE SEQUENCE [LARGE SCALE GENOMIC DNA]</scope>
    <source>
        <strain evidence="2 3">S36</strain>
    </source>
</reference>
<gene>
    <name evidence="2" type="ORF">GRI97_16650</name>
</gene>
<evidence type="ECO:0000256" key="1">
    <source>
        <dbReference type="SAM" id="SignalP"/>
    </source>
</evidence>
<dbReference type="InterPro" id="IPR046505">
    <property type="entry name" value="DUF6683"/>
</dbReference>
<protein>
    <submittedName>
        <fullName evidence="2">Uncharacterized protein</fullName>
    </submittedName>
</protein>
<evidence type="ECO:0000313" key="2">
    <source>
        <dbReference type="EMBL" id="MXP00622.1"/>
    </source>
</evidence>
<dbReference type="EMBL" id="WTYJ01000004">
    <property type="protein sequence ID" value="MXP00622.1"/>
    <property type="molecule type" value="Genomic_DNA"/>
</dbReference>
<organism evidence="2 3">
    <name type="scientific">Croceibacterium xixiisoli</name>
    <dbReference type="NCBI Taxonomy" id="1476466"/>
    <lineage>
        <taxon>Bacteria</taxon>
        <taxon>Pseudomonadati</taxon>
        <taxon>Pseudomonadota</taxon>
        <taxon>Alphaproteobacteria</taxon>
        <taxon>Sphingomonadales</taxon>
        <taxon>Erythrobacteraceae</taxon>
        <taxon>Croceibacterium</taxon>
    </lineage>
</organism>
<sequence length="261" mass="27598">MKRLSPMIALAVMAMAPPLAAQDISGVFDMGLLTGDAAMDPVIEQSREMAIRQGEADPLPDRARATAHPLAGNLAQNFSATTEPVPAAALGQLTYRPSPAVREANFARFVERSRAADPQGAEKLAQALRSTDVMAAAEREMAPMGLSTSNVADASAVYLGNAWLLLNGETDDPPAPVMQALRDQLARAMIATPEFAAADDATKQELAEAMIIHAILIAQYTEMARANPDMLPAVQDAVAAGVRGTLGLELRGKTLDERGLR</sequence>
<keyword evidence="3" id="KW-1185">Reference proteome</keyword>
<dbReference type="Pfam" id="PF20388">
    <property type="entry name" value="DUF6683"/>
    <property type="match status" value="1"/>
</dbReference>
<evidence type="ECO:0000313" key="3">
    <source>
        <dbReference type="Proteomes" id="UP000469430"/>
    </source>
</evidence>
<dbReference type="Proteomes" id="UP000469430">
    <property type="component" value="Unassembled WGS sequence"/>
</dbReference>
<feature type="signal peptide" evidence="1">
    <location>
        <begin position="1"/>
        <end position="21"/>
    </location>
</feature>